<keyword evidence="4 9" id="KW-0223">Dioxygenase</keyword>
<protein>
    <submittedName>
        <fullName evidence="9">Catechol 1,2-dioxygenase</fullName>
    </submittedName>
</protein>
<dbReference type="GO" id="GO:0018576">
    <property type="term" value="F:catechol 1,2-dioxygenase activity"/>
    <property type="evidence" value="ECO:0007669"/>
    <property type="project" value="InterPro"/>
</dbReference>
<dbReference type="Pfam" id="PF00775">
    <property type="entry name" value="Dioxygenase_C"/>
    <property type="match status" value="1"/>
</dbReference>
<comment type="caution">
    <text evidence="9">The sequence shown here is derived from an EMBL/GenBank/DDBJ whole genome shotgun (WGS) entry which is preliminary data.</text>
</comment>
<dbReference type="EMBL" id="QYUQ01000002">
    <property type="protein sequence ID" value="RJG00243.1"/>
    <property type="molecule type" value="Genomic_DNA"/>
</dbReference>
<dbReference type="Gene3D" id="2.60.130.10">
    <property type="entry name" value="Aromatic compound dioxygenase"/>
    <property type="match status" value="1"/>
</dbReference>
<dbReference type="SUPFAM" id="SSF49482">
    <property type="entry name" value="Aromatic compound dioxygenase"/>
    <property type="match status" value="1"/>
</dbReference>
<keyword evidence="3" id="KW-0479">Metal-binding</keyword>
<dbReference type="PANTHER" id="PTHR33711">
    <property type="entry name" value="DIOXYGENASE, PUTATIVE (AFU_ORTHOLOGUE AFUA_2G02910)-RELATED"/>
    <property type="match status" value="1"/>
</dbReference>
<accession>A0A3A3FVM2</accession>
<evidence type="ECO:0000259" key="8">
    <source>
        <dbReference type="Pfam" id="PF04444"/>
    </source>
</evidence>
<dbReference type="AlphaFoldDB" id="A0A3A3FVM2"/>
<reference evidence="10" key="1">
    <citation type="submission" date="2018-09" db="EMBL/GenBank/DDBJ databases">
        <authorList>
            <person name="Zhu H."/>
        </authorList>
    </citation>
    <scope>NUCLEOTIDE SEQUENCE [LARGE SCALE GENOMIC DNA]</scope>
    <source>
        <strain evidence="10">K1S02-23</strain>
    </source>
</reference>
<dbReference type="InterPro" id="IPR000627">
    <property type="entry name" value="Intradiol_dOase_C"/>
</dbReference>
<gene>
    <name evidence="9" type="ORF">D3878_00535</name>
</gene>
<dbReference type="Pfam" id="PF04444">
    <property type="entry name" value="Dioxygenase_N"/>
    <property type="match status" value="1"/>
</dbReference>
<dbReference type="PANTHER" id="PTHR33711:SF7">
    <property type="entry name" value="INTRADIOL RING-CLEAVAGE DIOXYGENASES DOMAIN-CONTAINING PROTEIN-RELATED"/>
    <property type="match status" value="1"/>
</dbReference>
<evidence type="ECO:0000256" key="1">
    <source>
        <dbReference type="ARBA" id="ARBA00001965"/>
    </source>
</evidence>
<comment type="similarity">
    <text evidence="2">Belongs to the intradiol ring-cleavage dioxygenase family.</text>
</comment>
<evidence type="ECO:0000256" key="6">
    <source>
        <dbReference type="ARBA" id="ARBA00023004"/>
    </source>
</evidence>
<evidence type="ECO:0000256" key="3">
    <source>
        <dbReference type="ARBA" id="ARBA00022723"/>
    </source>
</evidence>
<proteinExistence type="inferred from homology"/>
<dbReference type="GO" id="GO:0008199">
    <property type="term" value="F:ferric iron binding"/>
    <property type="evidence" value="ECO:0007669"/>
    <property type="project" value="InterPro"/>
</dbReference>
<dbReference type="OrthoDB" id="9800887at2"/>
<evidence type="ECO:0000256" key="4">
    <source>
        <dbReference type="ARBA" id="ARBA00022964"/>
    </source>
</evidence>
<keyword evidence="6" id="KW-0408">Iron</keyword>
<dbReference type="GO" id="GO:0009712">
    <property type="term" value="P:catechol-containing compound metabolic process"/>
    <property type="evidence" value="ECO:0007669"/>
    <property type="project" value="InterPro"/>
</dbReference>
<keyword evidence="10" id="KW-1185">Reference proteome</keyword>
<dbReference type="InterPro" id="IPR050770">
    <property type="entry name" value="Intradiol_RC_Dioxygenase"/>
</dbReference>
<name>A0A3A3FVM2_9BURK</name>
<feature type="domain" description="Catechol dioxygenase N-terminal" evidence="8">
    <location>
        <begin position="23"/>
        <end position="92"/>
    </location>
</feature>
<comment type="cofactor">
    <cofactor evidence="1">
        <name>Fe(3+)</name>
        <dbReference type="ChEBI" id="CHEBI:29034"/>
    </cofactor>
</comment>
<evidence type="ECO:0000313" key="10">
    <source>
        <dbReference type="Proteomes" id="UP000266327"/>
    </source>
</evidence>
<dbReference type="InterPro" id="IPR015889">
    <property type="entry name" value="Intradiol_dOase_core"/>
</dbReference>
<dbReference type="RefSeq" id="WP_119783698.1">
    <property type="nucleotide sequence ID" value="NZ_QYUQ01000002.1"/>
</dbReference>
<keyword evidence="5" id="KW-0560">Oxidoreductase</keyword>
<organism evidence="9 10">
    <name type="scientific">Noviherbaspirillum sedimenti</name>
    <dbReference type="NCBI Taxonomy" id="2320865"/>
    <lineage>
        <taxon>Bacteria</taxon>
        <taxon>Pseudomonadati</taxon>
        <taxon>Pseudomonadota</taxon>
        <taxon>Betaproteobacteria</taxon>
        <taxon>Burkholderiales</taxon>
        <taxon>Oxalobacteraceae</taxon>
        <taxon>Noviherbaspirillum</taxon>
    </lineage>
</organism>
<sequence>MKNEFTFDELLNRVNTVKVAEGNERVRALSQRIITDLFKTIDEFKVTPDEFWSAINWLNQLGQLGQTGLITAGLGFDRLLDILADEADQKAGLVGGTPRAIEGPLYVAGAPSSKYEARLDDGKMAGETYVMEGVVRGLDGQPLANASLDAWHANEHGMYSHFDPSQAEYNLRRNITTDEQGRYRFRSVIPPGYAIPPTGPVAELFAALGRHGNRPAHIHFLVSAEGKRTLTTQVNIPGDSFLDDDFAFATRDGLVVTLEKVASPAGYESLGISGPFTRIPFDFVLQNAVQADESKHLSRVERALGA</sequence>
<feature type="domain" description="Intradiol ring-cleavage dioxygenases" evidence="7">
    <location>
        <begin position="101"/>
        <end position="286"/>
    </location>
</feature>
<evidence type="ECO:0000256" key="2">
    <source>
        <dbReference type="ARBA" id="ARBA00007825"/>
    </source>
</evidence>
<evidence type="ECO:0000256" key="5">
    <source>
        <dbReference type="ARBA" id="ARBA00023002"/>
    </source>
</evidence>
<dbReference type="InterPro" id="IPR007535">
    <property type="entry name" value="Catechol_dOase_N"/>
</dbReference>
<dbReference type="Proteomes" id="UP000266327">
    <property type="component" value="Unassembled WGS sequence"/>
</dbReference>
<evidence type="ECO:0000259" key="7">
    <source>
        <dbReference type="Pfam" id="PF00775"/>
    </source>
</evidence>
<evidence type="ECO:0000313" key="9">
    <source>
        <dbReference type="EMBL" id="RJG00243.1"/>
    </source>
</evidence>